<dbReference type="EMBL" id="JBJKFK010001055">
    <property type="protein sequence ID" value="KAL3314250.1"/>
    <property type="molecule type" value="Genomic_DNA"/>
</dbReference>
<sequence>MLKKRLAKQTDHILGVQVSVTLVNLLDHGLRQLIRLAMAVTAIYMETLVTMSMNKSSHLQIRLNQRQLLLQLVLYKFIRLTYDPKLNVEVFFVFPQWPY</sequence>
<dbReference type="Proteomes" id="UP001626550">
    <property type="component" value="Unassembled WGS sequence"/>
</dbReference>
<accession>A0ABD2Q3R0</accession>
<gene>
    <name evidence="1" type="ORF">Ciccas_007134</name>
</gene>
<reference evidence="1 2" key="1">
    <citation type="submission" date="2024-11" db="EMBL/GenBank/DDBJ databases">
        <title>Adaptive evolution of stress response genes in parasites aligns with host niche diversity.</title>
        <authorList>
            <person name="Hahn C."/>
            <person name="Resl P."/>
        </authorList>
    </citation>
    <scope>NUCLEOTIDE SEQUENCE [LARGE SCALE GENOMIC DNA]</scope>
    <source>
        <strain evidence="1">EGGRZ-B1_66</strain>
        <tissue evidence="1">Body</tissue>
    </source>
</reference>
<keyword evidence="2" id="KW-1185">Reference proteome</keyword>
<dbReference type="AlphaFoldDB" id="A0ABD2Q3R0"/>
<protein>
    <submittedName>
        <fullName evidence="1">Uncharacterized protein</fullName>
    </submittedName>
</protein>
<evidence type="ECO:0000313" key="1">
    <source>
        <dbReference type="EMBL" id="KAL3314250.1"/>
    </source>
</evidence>
<comment type="caution">
    <text evidence="1">The sequence shown here is derived from an EMBL/GenBank/DDBJ whole genome shotgun (WGS) entry which is preliminary data.</text>
</comment>
<organism evidence="1 2">
    <name type="scientific">Cichlidogyrus casuarinus</name>
    <dbReference type="NCBI Taxonomy" id="1844966"/>
    <lineage>
        <taxon>Eukaryota</taxon>
        <taxon>Metazoa</taxon>
        <taxon>Spiralia</taxon>
        <taxon>Lophotrochozoa</taxon>
        <taxon>Platyhelminthes</taxon>
        <taxon>Monogenea</taxon>
        <taxon>Monopisthocotylea</taxon>
        <taxon>Dactylogyridea</taxon>
        <taxon>Ancyrocephalidae</taxon>
        <taxon>Cichlidogyrus</taxon>
    </lineage>
</organism>
<name>A0ABD2Q3R0_9PLAT</name>
<evidence type="ECO:0000313" key="2">
    <source>
        <dbReference type="Proteomes" id="UP001626550"/>
    </source>
</evidence>
<proteinExistence type="predicted"/>